<dbReference type="AlphaFoldDB" id="A0A1H5THS7"/>
<evidence type="ECO:0000313" key="1">
    <source>
        <dbReference type="EMBL" id="SEF62313.1"/>
    </source>
</evidence>
<name>A0A1H5THS7_XYLRU</name>
<gene>
    <name evidence="1" type="ORF">SAMN05216354_1070</name>
</gene>
<sequence length="32" mass="3636">MDCKGTAFRNNTRVNIYILSVKNAANFQIVSF</sequence>
<dbReference type="EMBL" id="FNUV01000002">
    <property type="protein sequence ID" value="SEF62313.1"/>
    <property type="molecule type" value="Genomic_DNA"/>
</dbReference>
<organism evidence="1 2">
    <name type="scientific">Xylanibacter ruminicola</name>
    <name type="common">Prevotella ruminicola</name>
    <dbReference type="NCBI Taxonomy" id="839"/>
    <lineage>
        <taxon>Bacteria</taxon>
        <taxon>Pseudomonadati</taxon>
        <taxon>Bacteroidota</taxon>
        <taxon>Bacteroidia</taxon>
        <taxon>Bacteroidales</taxon>
        <taxon>Prevotellaceae</taxon>
        <taxon>Xylanibacter</taxon>
    </lineage>
</organism>
<accession>A0A1H5THS7</accession>
<evidence type="ECO:0000313" key="2">
    <source>
        <dbReference type="Proteomes" id="UP000236735"/>
    </source>
</evidence>
<proteinExistence type="predicted"/>
<protein>
    <submittedName>
        <fullName evidence="1">Uncharacterized protein</fullName>
    </submittedName>
</protein>
<dbReference type="Proteomes" id="UP000236735">
    <property type="component" value="Unassembled WGS sequence"/>
</dbReference>
<reference evidence="1 2" key="1">
    <citation type="submission" date="2016-10" db="EMBL/GenBank/DDBJ databases">
        <authorList>
            <person name="de Groot N.N."/>
        </authorList>
    </citation>
    <scope>NUCLEOTIDE SEQUENCE [LARGE SCALE GENOMIC DNA]</scope>
    <source>
        <strain evidence="1 2">AR32</strain>
    </source>
</reference>